<accession>A0A3P7KW30</accession>
<feature type="region of interest" description="Disordered" evidence="2">
    <location>
        <begin position="1"/>
        <end position="29"/>
    </location>
</feature>
<comment type="cofactor">
    <cofactor evidence="1">
        <name>pyridoxal 5'-phosphate</name>
        <dbReference type="ChEBI" id="CHEBI:597326"/>
    </cofactor>
</comment>
<protein>
    <recommendedName>
        <fullName evidence="3">Tryptophan synthase beta chain-like PALP domain-containing protein</fullName>
    </recommendedName>
</protein>
<dbReference type="GO" id="GO:0006535">
    <property type="term" value="P:cysteine biosynthetic process from serine"/>
    <property type="evidence" value="ECO:0007669"/>
    <property type="project" value="InterPro"/>
</dbReference>
<dbReference type="AlphaFoldDB" id="A0A3P7KW30"/>
<name>A0A3P7KW30_DIBLA</name>
<organism evidence="4 5">
    <name type="scientific">Dibothriocephalus latus</name>
    <name type="common">Fish tapeworm</name>
    <name type="synonym">Diphyllobothrium latum</name>
    <dbReference type="NCBI Taxonomy" id="60516"/>
    <lineage>
        <taxon>Eukaryota</taxon>
        <taxon>Metazoa</taxon>
        <taxon>Spiralia</taxon>
        <taxon>Lophotrochozoa</taxon>
        <taxon>Platyhelminthes</taxon>
        <taxon>Cestoda</taxon>
        <taxon>Eucestoda</taxon>
        <taxon>Diphyllobothriidea</taxon>
        <taxon>Diphyllobothriidae</taxon>
        <taxon>Dibothriocephalus</taxon>
    </lineage>
</organism>
<dbReference type="SUPFAM" id="SSF53686">
    <property type="entry name" value="Tryptophan synthase beta subunit-like PLP-dependent enzymes"/>
    <property type="match status" value="1"/>
</dbReference>
<dbReference type="InterPro" id="IPR050214">
    <property type="entry name" value="Cys_Synth/Cystath_Beta-Synth"/>
</dbReference>
<dbReference type="Gene3D" id="3.40.50.1100">
    <property type="match status" value="2"/>
</dbReference>
<dbReference type="InterPro" id="IPR001216">
    <property type="entry name" value="P-phosphate_BS"/>
</dbReference>
<evidence type="ECO:0000256" key="2">
    <source>
        <dbReference type="SAM" id="MobiDB-lite"/>
    </source>
</evidence>
<feature type="domain" description="Tryptophan synthase beta chain-like PALP" evidence="3">
    <location>
        <begin position="44"/>
        <end position="116"/>
    </location>
</feature>
<evidence type="ECO:0000313" key="4">
    <source>
        <dbReference type="EMBL" id="VDN09195.1"/>
    </source>
</evidence>
<dbReference type="PANTHER" id="PTHR10314">
    <property type="entry name" value="CYSTATHIONINE BETA-SYNTHASE"/>
    <property type="match status" value="1"/>
</dbReference>
<proteinExistence type="predicted"/>
<dbReference type="Proteomes" id="UP000281553">
    <property type="component" value="Unassembled WGS sequence"/>
</dbReference>
<sequence length="141" mass="15589">MEDSGWNRPDRPSKCTFDPNNKDAVSPHHCEPFKRKPLIGSSILDVIGNTSLVKINNIVKQDDIECEVLAKCEFMNPGGSVKDRIAVRMIEEGERAGIFKPGDTLIEPTSGNTGLSSERPLLVFRPFCMIGCQVLFALNVQ</sequence>
<dbReference type="PROSITE" id="PS00901">
    <property type="entry name" value="CYS_SYNTHASE"/>
    <property type="match status" value="1"/>
</dbReference>
<dbReference type="OrthoDB" id="6274963at2759"/>
<dbReference type="InterPro" id="IPR001926">
    <property type="entry name" value="TrpB-like_PALP"/>
</dbReference>
<dbReference type="InterPro" id="IPR036052">
    <property type="entry name" value="TrpB-like_PALP_sf"/>
</dbReference>
<keyword evidence="5" id="KW-1185">Reference proteome</keyword>
<reference evidence="4 5" key="1">
    <citation type="submission" date="2018-11" db="EMBL/GenBank/DDBJ databases">
        <authorList>
            <consortium name="Pathogen Informatics"/>
        </authorList>
    </citation>
    <scope>NUCLEOTIDE SEQUENCE [LARGE SCALE GENOMIC DNA]</scope>
</reference>
<evidence type="ECO:0000259" key="3">
    <source>
        <dbReference type="Pfam" id="PF00291"/>
    </source>
</evidence>
<dbReference type="Pfam" id="PF00291">
    <property type="entry name" value="PALP"/>
    <property type="match status" value="1"/>
</dbReference>
<dbReference type="EMBL" id="UYRU01046577">
    <property type="protein sequence ID" value="VDN09195.1"/>
    <property type="molecule type" value="Genomic_DNA"/>
</dbReference>
<evidence type="ECO:0000313" key="5">
    <source>
        <dbReference type="Proteomes" id="UP000281553"/>
    </source>
</evidence>
<evidence type="ECO:0000256" key="1">
    <source>
        <dbReference type="ARBA" id="ARBA00001933"/>
    </source>
</evidence>
<gene>
    <name evidence="4" type="ORF">DILT_LOCUS5026</name>
</gene>